<feature type="chain" id="PRO_5029647267" description="Secreted protein" evidence="2">
    <location>
        <begin position="30"/>
        <end position="130"/>
    </location>
</feature>
<comment type="caution">
    <text evidence="3">The sequence shown here is derived from an EMBL/GenBank/DDBJ whole genome shotgun (WGS) entry which is preliminary data.</text>
</comment>
<dbReference type="Proteomes" id="UP000593565">
    <property type="component" value="Unassembled WGS sequence"/>
</dbReference>
<proteinExistence type="predicted"/>
<evidence type="ECO:0000313" key="3">
    <source>
        <dbReference type="EMBL" id="KAF4074952.1"/>
    </source>
</evidence>
<organism evidence="3 4">
    <name type="scientific">Ameiurus melas</name>
    <name type="common">Black bullhead</name>
    <name type="synonym">Silurus melas</name>
    <dbReference type="NCBI Taxonomy" id="219545"/>
    <lineage>
        <taxon>Eukaryota</taxon>
        <taxon>Metazoa</taxon>
        <taxon>Chordata</taxon>
        <taxon>Craniata</taxon>
        <taxon>Vertebrata</taxon>
        <taxon>Euteleostomi</taxon>
        <taxon>Actinopterygii</taxon>
        <taxon>Neopterygii</taxon>
        <taxon>Teleostei</taxon>
        <taxon>Ostariophysi</taxon>
        <taxon>Siluriformes</taxon>
        <taxon>Ictaluridae</taxon>
        <taxon>Ameiurus</taxon>
    </lineage>
</organism>
<accession>A0A7J5ZWE9</accession>
<keyword evidence="4" id="KW-1185">Reference proteome</keyword>
<protein>
    <recommendedName>
        <fullName evidence="5">Secreted protein</fullName>
    </recommendedName>
</protein>
<dbReference type="EMBL" id="JAAGNN010000021">
    <property type="protein sequence ID" value="KAF4074952.1"/>
    <property type="molecule type" value="Genomic_DNA"/>
</dbReference>
<dbReference type="AlphaFoldDB" id="A0A7J5ZWE9"/>
<gene>
    <name evidence="3" type="ORF">AMELA_G00229090</name>
</gene>
<evidence type="ECO:0000256" key="1">
    <source>
        <dbReference type="SAM" id="MobiDB-lite"/>
    </source>
</evidence>
<reference evidence="3 4" key="1">
    <citation type="submission" date="2020-02" db="EMBL/GenBank/DDBJ databases">
        <title>A chromosome-scale genome assembly of the black bullhead catfish (Ameiurus melas).</title>
        <authorList>
            <person name="Wen M."/>
            <person name="Zham M."/>
            <person name="Cabau C."/>
            <person name="Klopp C."/>
            <person name="Donnadieu C."/>
            <person name="Roques C."/>
            <person name="Bouchez O."/>
            <person name="Lampietro C."/>
            <person name="Jouanno E."/>
            <person name="Herpin A."/>
            <person name="Louis A."/>
            <person name="Berthelot C."/>
            <person name="Parey E."/>
            <person name="Roest-Crollius H."/>
            <person name="Braasch I."/>
            <person name="Postlethwait J."/>
            <person name="Robinson-Rechavi M."/>
            <person name="Echchiki A."/>
            <person name="Begum T."/>
            <person name="Montfort J."/>
            <person name="Schartl M."/>
            <person name="Bobe J."/>
            <person name="Guiguen Y."/>
        </authorList>
    </citation>
    <scope>NUCLEOTIDE SEQUENCE [LARGE SCALE GENOMIC DNA]</scope>
    <source>
        <strain evidence="3">M_S1</strain>
        <tissue evidence="3">Blood</tissue>
    </source>
</reference>
<keyword evidence="2" id="KW-0732">Signal</keyword>
<name>A0A7J5ZWE9_AMEME</name>
<feature type="signal peptide" evidence="2">
    <location>
        <begin position="1"/>
        <end position="29"/>
    </location>
</feature>
<evidence type="ECO:0008006" key="5">
    <source>
        <dbReference type="Google" id="ProtNLM"/>
    </source>
</evidence>
<feature type="region of interest" description="Disordered" evidence="1">
    <location>
        <begin position="51"/>
        <end position="88"/>
    </location>
</feature>
<feature type="compositionally biased region" description="Basic and acidic residues" evidence="1">
    <location>
        <begin position="51"/>
        <end position="60"/>
    </location>
</feature>
<evidence type="ECO:0000256" key="2">
    <source>
        <dbReference type="SAM" id="SignalP"/>
    </source>
</evidence>
<sequence length="130" mass="14353">MEVGAGKMKAPRLVQCFVLAVAVIRTSRAQPVTGRSNRSLIAVVSLNLKEHEAPGGKGGDEAVNNNGGRERERERSSGSTVVNRIRKRHTPINLQGRLRCRRSGKHNYHLSSTICLLRNPLHLIKLDSLL</sequence>
<evidence type="ECO:0000313" key="4">
    <source>
        <dbReference type="Proteomes" id="UP000593565"/>
    </source>
</evidence>